<dbReference type="InterPro" id="IPR001258">
    <property type="entry name" value="NHL_repeat"/>
</dbReference>
<protein>
    <recommendedName>
        <fullName evidence="4">Teneurin NHL domain-containing protein</fullName>
    </recommendedName>
</protein>
<dbReference type="SUPFAM" id="SSF101898">
    <property type="entry name" value="NHL repeat"/>
    <property type="match status" value="1"/>
</dbReference>
<dbReference type="Proteomes" id="UP000069205">
    <property type="component" value="Chromosome"/>
</dbReference>
<dbReference type="PANTHER" id="PTHR46388">
    <property type="entry name" value="NHL REPEAT-CONTAINING PROTEIN 2"/>
    <property type="match status" value="1"/>
</dbReference>
<evidence type="ECO:0000313" key="6">
    <source>
        <dbReference type="Proteomes" id="UP000069205"/>
    </source>
</evidence>
<dbReference type="STRING" id="42253.NITMOv2_0861"/>
<name>A0A0K2G8J4_NITMO</name>
<keyword evidence="6" id="KW-1185">Reference proteome</keyword>
<keyword evidence="1" id="KW-0677">Repeat</keyword>
<accession>A0A0K2G8J4</accession>
<feature type="domain" description="Teneurin NHL" evidence="4">
    <location>
        <begin position="28"/>
        <end position="88"/>
    </location>
</feature>
<evidence type="ECO:0000256" key="3">
    <source>
        <dbReference type="SAM" id="MobiDB-lite"/>
    </source>
</evidence>
<dbReference type="InterPro" id="IPR056822">
    <property type="entry name" value="TEN_NHL"/>
</dbReference>
<dbReference type="AlphaFoldDB" id="A0A0K2G8J4"/>
<feature type="compositionally biased region" description="Low complexity" evidence="3">
    <location>
        <begin position="79"/>
        <end position="89"/>
    </location>
</feature>
<dbReference type="Pfam" id="PF25021">
    <property type="entry name" value="TEN_NHL"/>
    <property type="match status" value="2"/>
</dbReference>
<feature type="domain" description="Teneurin NHL" evidence="4">
    <location>
        <begin position="139"/>
        <end position="191"/>
    </location>
</feature>
<dbReference type="InterPro" id="IPR011042">
    <property type="entry name" value="6-blade_b-propeller_TolB-like"/>
</dbReference>
<dbReference type="Pfam" id="PF01436">
    <property type="entry name" value="NHL"/>
    <property type="match status" value="2"/>
</dbReference>
<evidence type="ECO:0000256" key="1">
    <source>
        <dbReference type="ARBA" id="ARBA00022737"/>
    </source>
</evidence>
<organism evidence="5 6">
    <name type="scientific">Nitrospira moscoviensis</name>
    <dbReference type="NCBI Taxonomy" id="42253"/>
    <lineage>
        <taxon>Bacteria</taxon>
        <taxon>Pseudomonadati</taxon>
        <taxon>Nitrospirota</taxon>
        <taxon>Nitrospiria</taxon>
        <taxon>Nitrospirales</taxon>
        <taxon>Nitrospiraceae</taxon>
        <taxon>Nitrospira</taxon>
    </lineage>
</organism>
<dbReference type="PANTHER" id="PTHR46388:SF2">
    <property type="entry name" value="NHL REPEAT-CONTAINING PROTEIN 2"/>
    <property type="match status" value="1"/>
</dbReference>
<feature type="region of interest" description="Disordered" evidence="3">
    <location>
        <begin position="73"/>
        <end position="108"/>
    </location>
</feature>
<gene>
    <name evidence="5" type="ORF">NITMOv2_0861</name>
</gene>
<feature type="repeat" description="NHL" evidence="2">
    <location>
        <begin position="149"/>
        <end position="174"/>
    </location>
</feature>
<evidence type="ECO:0000259" key="4">
    <source>
        <dbReference type="Pfam" id="PF25021"/>
    </source>
</evidence>
<proteinExistence type="predicted"/>
<evidence type="ECO:0000313" key="5">
    <source>
        <dbReference type="EMBL" id="ALA57296.1"/>
    </source>
</evidence>
<reference evidence="5 6" key="1">
    <citation type="journal article" date="2015" name="Proc. Natl. Acad. Sci. U.S.A.">
        <title>Expanded metabolic versatility of ubiquitous nitrite-oxidizing bacteria from the genus Nitrospira.</title>
        <authorList>
            <person name="Koch H."/>
            <person name="Lucker S."/>
            <person name="Albertsen M."/>
            <person name="Kitzinger K."/>
            <person name="Herbold C."/>
            <person name="Spieck E."/>
            <person name="Nielsen P.H."/>
            <person name="Wagner M."/>
            <person name="Daims H."/>
        </authorList>
    </citation>
    <scope>NUCLEOTIDE SEQUENCE [LARGE SCALE GENOMIC DNA]</scope>
    <source>
        <strain evidence="5 6">NSP M-1</strain>
    </source>
</reference>
<feature type="repeat" description="NHL" evidence="2">
    <location>
        <begin position="40"/>
        <end position="70"/>
    </location>
</feature>
<dbReference type="Gene3D" id="2.120.10.30">
    <property type="entry name" value="TolB, C-terminal domain"/>
    <property type="match status" value="4"/>
</dbReference>
<sequence length="407" mass="42398">MIDGVTTMTIALRSWTIHTLAGTGEPGYAGDGGPAERAALNEPKGLAVDRHGHMYIADSENHVIRKIDRNTGIMTTTAGSGNSQSQQRSQDTKASPAESDEDPFAEPTQAAAQKYTQQADLSGTVRYLINGAAVPKRFGGDGGPACAAQLNFPTAVAVDEHGTLYIADTMNHRVRRVDAATGIITTVAGTGQARFLGDGGPADQAGLNEPAALALDGQGRLFIADQSNNRVRVVDFASGLIGTFAGTGSAVYDGDGVPAISASLAGPSGLALHQGMLYIADTFNGRVRAVDLSTGLIATAVGDGGEYRFQSAAEPPSTSLSRPSGICVDAHGRLFLTDSDSHLIRWWDPDKKLVFRLAGSGTASYGGDGGSALEAGLRYPFGIAVDREGALLVADTFNHRIRRLSLE</sequence>
<evidence type="ECO:0000256" key="2">
    <source>
        <dbReference type="PROSITE-ProRule" id="PRU00504"/>
    </source>
</evidence>
<dbReference type="PATRIC" id="fig|42253.5.peg.843"/>
<dbReference type="PROSITE" id="PS51125">
    <property type="entry name" value="NHL"/>
    <property type="match status" value="2"/>
</dbReference>
<dbReference type="EMBL" id="CP011801">
    <property type="protein sequence ID" value="ALA57296.1"/>
    <property type="molecule type" value="Genomic_DNA"/>
</dbReference>
<dbReference type="KEGG" id="nmv:NITMOv2_0861"/>